<name>A0AAW0CR74_9AGAR</name>
<dbReference type="CDD" id="cd12148">
    <property type="entry name" value="fungal_TF_MHR"/>
    <property type="match status" value="1"/>
</dbReference>
<keyword evidence="2" id="KW-0479">Metal-binding</keyword>
<evidence type="ECO:0000313" key="10">
    <source>
        <dbReference type="EMBL" id="KAK7042484.1"/>
    </source>
</evidence>
<keyword evidence="7" id="KW-0539">Nucleus</keyword>
<accession>A0AAW0CR74</accession>
<dbReference type="Pfam" id="PF00172">
    <property type="entry name" value="Zn_clus"/>
    <property type="match status" value="1"/>
</dbReference>
<organism evidence="10 11">
    <name type="scientific">Favolaschia claudopus</name>
    <dbReference type="NCBI Taxonomy" id="2862362"/>
    <lineage>
        <taxon>Eukaryota</taxon>
        <taxon>Fungi</taxon>
        <taxon>Dikarya</taxon>
        <taxon>Basidiomycota</taxon>
        <taxon>Agaricomycotina</taxon>
        <taxon>Agaricomycetes</taxon>
        <taxon>Agaricomycetidae</taxon>
        <taxon>Agaricales</taxon>
        <taxon>Marasmiineae</taxon>
        <taxon>Mycenaceae</taxon>
        <taxon>Favolaschia</taxon>
    </lineage>
</organism>
<gene>
    <name evidence="10" type="ORF">R3P38DRAFT_317812</name>
</gene>
<dbReference type="GO" id="GO:0000981">
    <property type="term" value="F:DNA-binding transcription factor activity, RNA polymerase II-specific"/>
    <property type="evidence" value="ECO:0007669"/>
    <property type="project" value="InterPro"/>
</dbReference>
<keyword evidence="11" id="KW-1185">Reference proteome</keyword>
<evidence type="ECO:0000256" key="7">
    <source>
        <dbReference type="ARBA" id="ARBA00023242"/>
    </source>
</evidence>
<evidence type="ECO:0000256" key="3">
    <source>
        <dbReference type="ARBA" id="ARBA00022833"/>
    </source>
</evidence>
<dbReference type="Gene3D" id="4.10.240.10">
    <property type="entry name" value="Zn(2)-C6 fungal-type DNA-binding domain"/>
    <property type="match status" value="1"/>
</dbReference>
<feature type="domain" description="Zn(2)-C6 fungal-type" evidence="9">
    <location>
        <begin position="17"/>
        <end position="49"/>
    </location>
</feature>
<dbReference type="InterPro" id="IPR001138">
    <property type="entry name" value="Zn2Cys6_DnaBD"/>
</dbReference>
<evidence type="ECO:0000256" key="6">
    <source>
        <dbReference type="ARBA" id="ARBA00023163"/>
    </source>
</evidence>
<evidence type="ECO:0000256" key="4">
    <source>
        <dbReference type="ARBA" id="ARBA00023015"/>
    </source>
</evidence>
<dbReference type="GO" id="GO:0006351">
    <property type="term" value="P:DNA-templated transcription"/>
    <property type="evidence" value="ECO:0007669"/>
    <property type="project" value="InterPro"/>
</dbReference>
<evidence type="ECO:0000259" key="9">
    <source>
        <dbReference type="PROSITE" id="PS50048"/>
    </source>
</evidence>
<dbReference type="PROSITE" id="PS00463">
    <property type="entry name" value="ZN2_CY6_FUNGAL_1"/>
    <property type="match status" value="1"/>
</dbReference>
<evidence type="ECO:0000256" key="5">
    <source>
        <dbReference type="ARBA" id="ARBA00023125"/>
    </source>
</evidence>
<dbReference type="Pfam" id="PF04082">
    <property type="entry name" value="Fungal_trans"/>
    <property type="match status" value="1"/>
</dbReference>
<dbReference type="PANTHER" id="PTHR31313:SF81">
    <property type="entry name" value="TY1 ENHANCER ACTIVATOR"/>
    <property type="match status" value="1"/>
</dbReference>
<evidence type="ECO:0000256" key="1">
    <source>
        <dbReference type="ARBA" id="ARBA00004123"/>
    </source>
</evidence>
<proteinExistence type="predicted"/>
<dbReference type="GO" id="GO:0005634">
    <property type="term" value="C:nucleus"/>
    <property type="evidence" value="ECO:0007669"/>
    <property type="project" value="UniProtKB-SubCell"/>
</dbReference>
<dbReference type="InterPro" id="IPR036864">
    <property type="entry name" value="Zn2-C6_fun-type_DNA-bd_sf"/>
</dbReference>
<feature type="region of interest" description="Disordered" evidence="8">
    <location>
        <begin position="625"/>
        <end position="673"/>
    </location>
</feature>
<feature type="compositionally biased region" description="Pro residues" evidence="8">
    <location>
        <begin position="641"/>
        <end position="654"/>
    </location>
</feature>
<dbReference type="InterPro" id="IPR007219">
    <property type="entry name" value="XnlR_reg_dom"/>
</dbReference>
<sequence>MPKETSGRARRPYTTQACTVCRAKKSKCDGVKPICGFCAASGRAGECLWGRDVNAKKPRTEAHFEALTKRAEALQAYIERLEKMLSKCVCQTIPQSLEEHDVEEEVASNSDVQDSDDEITKLLTIPVQRLKLDDRIGNVVLHDVPSMTFGNKIFSEAPRLPEEIVNSAATYVLQLEDVDVSQTHPEIEWSRHLPPQVTLSRREHDEILHRSFSFFTMFTLRVVPSLFLRDMYRALSVPRSEKPPRTSFYSPMLHNAILAMATLFSDNPYLKERKTRQHFVNTAKFLANAEYWKPDVSLVQAFAFLASFYADYGERIQAELFAGQSSRLSVTLGLGIDATPLVKAGHMSDEERVGRNRTYWTTFGLDITFALYFGREYVGSYHQNIPPPSADTELDKTLWHHPNGTIAPQPNNDTLLFSHSCGLFVIACGIMNNLPTIDWMLFSKSKSRKLKLNNWKSQLPPQVDMTPANRAKSTPHRLMLHIAYWWCYIGIHRPFFGRRPQPKAQSDRSLDHVKLCTRAAEHVFELVETWRNLYSLRMVPTHLIQIVFHAATISLLRALQATASLRISHGGLGAALAQLETCTNYLDEMRATWNSAALTKDTLVTIMNTRLRPVIARRLAVKGEPTVPKSLSTRDQERPEGPPPDPSTVLPPLPEFQQTAPAPSDTSSQWDLPSLTDLSHLSMDSFVPTPIPVVPAAVDLGAVDMDMTALLTCHDFLGGASEFWQQSIFTDDKTANGMFDISQDLAFSF</sequence>
<dbReference type="GO" id="GO:0008270">
    <property type="term" value="F:zinc ion binding"/>
    <property type="evidence" value="ECO:0007669"/>
    <property type="project" value="InterPro"/>
</dbReference>
<evidence type="ECO:0000256" key="2">
    <source>
        <dbReference type="ARBA" id="ARBA00022723"/>
    </source>
</evidence>
<dbReference type="AlphaFoldDB" id="A0AAW0CR74"/>
<keyword evidence="5" id="KW-0238">DNA-binding</keyword>
<feature type="compositionally biased region" description="Polar residues" evidence="8">
    <location>
        <begin position="656"/>
        <end position="673"/>
    </location>
</feature>
<protein>
    <submittedName>
        <fullName evidence="10">Zn(2)-C6 fungal-type domain-containing protein</fullName>
    </submittedName>
</protein>
<dbReference type="PROSITE" id="PS50048">
    <property type="entry name" value="ZN2_CY6_FUNGAL_2"/>
    <property type="match status" value="1"/>
</dbReference>
<dbReference type="SUPFAM" id="SSF57701">
    <property type="entry name" value="Zn2/Cys6 DNA-binding domain"/>
    <property type="match status" value="1"/>
</dbReference>
<dbReference type="CDD" id="cd00067">
    <property type="entry name" value="GAL4"/>
    <property type="match status" value="1"/>
</dbReference>
<keyword evidence="6" id="KW-0804">Transcription</keyword>
<dbReference type="SMART" id="SM00066">
    <property type="entry name" value="GAL4"/>
    <property type="match status" value="1"/>
</dbReference>
<comment type="caution">
    <text evidence="10">The sequence shown here is derived from an EMBL/GenBank/DDBJ whole genome shotgun (WGS) entry which is preliminary data.</text>
</comment>
<dbReference type="GO" id="GO:0003677">
    <property type="term" value="F:DNA binding"/>
    <property type="evidence" value="ECO:0007669"/>
    <property type="project" value="UniProtKB-KW"/>
</dbReference>
<dbReference type="EMBL" id="JAWWNJ010000013">
    <property type="protein sequence ID" value="KAK7042484.1"/>
    <property type="molecule type" value="Genomic_DNA"/>
</dbReference>
<keyword evidence="3" id="KW-0862">Zinc</keyword>
<keyword evidence="4" id="KW-0805">Transcription regulation</keyword>
<dbReference type="InterPro" id="IPR051615">
    <property type="entry name" value="Transcr_Regulatory_Elem"/>
</dbReference>
<reference evidence="10 11" key="1">
    <citation type="journal article" date="2024" name="J Genomics">
        <title>Draft genome sequencing and assembly of Favolaschia claudopus CIRM-BRFM 2984 isolated from oak limbs.</title>
        <authorList>
            <person name="Navarro D."/>
            <person name="Drula E."/>
            <person name="Chaduli D."/>
            <person name="Cazenave R."/>
            <person name="Ahrendt S."/>
            <person name="Wang J."/>
            <person name="Lipzen A."/>
            <person name="Daum C."/>
            <person name="Barry K."/>
            <person name="Grigoriev I.V."/>
            <person name="Favel A."/>
            <person name="Rosso M.N."/>
            <person name="Martin F."/>
        </authorList>
    </citation>
    <scope>NUCLEOTIDE SEQUENCE [LARGE SCALE GENOMIC DNA]</scope>
    <source>
        <strain evidence="10 11">CIRM-BRFM 2984</strain>
    </source>
</reference>
<evidence type="ECO:0000256" key="8">
    <source>
        <dbReference type="SAM" id="MobiDB-lite"/>
    </source>
</evidence>
<dbReference type="Proteomes" id="UP001362999">
    <property type="component" value="Unassembled WGS sequence"/>
</dbReference>
<evidence type="ECO:0000313" key="11">
    <source>
        <dbReference type="Proteomes" id="UP001362999"/>
    </source>
</evidence>
<dbReference type="PANTHER" id="PTHR31313">
    <property type="entry name" value="TY1 ENHANCER ACTIVATOR"/>
    <property type="match status" value="1"/>
</dbReference>
<comment type="subcellular location">
    <subcellularLocation>
        <location evidence="1">Nucleus</location>
    </subcellularLocation>
</comment>